<evidence type="ECO:0000313" key="1">
    <source>
        <dbReference type="EMBL" id="MDQ0209008.1"/>
    </source>
</evidence>
<reference evidence="1 2" key="1">
    <citation type="submission" date="2023-07" db="EMBL/GenBank/DDBJ databases">
        <title>Genomic Encyclopedia of Type Strains, Phase IV (KMG-IV): sequencing the most valuable type-strain genomes for metagenomic binning, comparative biology and taxonomic classification.</title>
        <authorList>
            <person name="Goeker M."/>
        </authorList>
    </citation>
    <scope>NUCLEOTIDE SEQUENCE [LARGE SCALE GENOMIC DNA]</scope>
    <source>
        <strain evidence="1 2">DSM 19154</strain>
    </source>
</reference>
<sequence>MLSNKEVFPLKGGRRVKYSFSPIASTMPRIPPFQKGEGPFEKVPTL</sequence>
<keyword evidence="2" id="KW-1185">Reference proteome</keyword>
<name>A0ABT9YN41_9BACI</name>
<proteinExistence type="predicted"/>
<dbReference type="EMBL" id="JAUSUA010000007">
    <property type="protein sequence ID" value="MDQ0209008.1"/>
    <property type="molecule type" value="Genomic_DNA"/>
</dbReference>
<protein>
    <submittedName>
        <fullName evidence="1">Uncharacterized protein</fullName>
    </submittedName>
</protein>
<dbReference type="Proteomes" id="UP001225034">
    <property type="component" value="Unassembled WGS sequence"/>
</dbReference>
<accession>A0ABT9YN41</accession>
<organism evidence="1 2">
    <name type="scientific">Alkalicoccobacillus murimartini</name>
    <dbReference type="NCBI Taxonomy" id="171685"/>
    <lineage>
        <taxon>Bacteria</taxon>
        <taxon>Bacillati</taxon>
        <taxon>Bacillota</taxon>
        <taxon>Bacilli</taxon>
        <taxon>Bacillales</taxon>
        <taxon>Bacillaceae</taxon>
        <taxon>Alkalicoccobacillus</taxon>
    </lineage>
</organism>
<gene>
    <name evidence="1" type="ORF">J2S05_003832</name>
</gene>
<evidence type="ECO:0000313" key="2">
    <source>
        <dbReference type="Proteomes" id="UP001225034"/>
    </source>
</evidence>
<comment type="caution">
    <text evidence="1">The sequence shown here is derived from an EMBL/GenBank/DDBJ whole genome shotgun (WGS) entry which is preliminary data.</text>
</comment>